<dbReference type="AlphaFoldDB" id="A0A813VXY6"/>
<feature type="transmembrane region" description="Helical" evidence="7">
    <location>
        <begin position="65"/>
        <end position="83"/>
    </location>
</feature>
<keyword evidence="9" id="KW-1185">Reference proteome</keyword>
<dbReference type="OrthoDB" id="286395at2759"/>
<evidence type="ECO:0000256" key="5">
    <source>
        <dbReference type="ARBA" id="ARBA00022989"/>
    </source>
</evidence>
<sequence length="123" mass="14152">MDNKKKSNSPSFAKRFSQLSSKALKSKSVWEDKDEFLDVVYWMRQFMGIIFGLIWGVLGFKGMFAIISYCLVNALFVYVYSVSFQQIDEDEYGGVSDIIKEGFMTSFSSFLVFWIVVYSALHA</sequence>
<feature type="transmembrane region" description="Helical" evidence="7">
    <location>
        <begin position="39"/>
        <end position="58"/>
    </location>
</feature>
<feature type="transmembrane region" description="Helical" evidence="7">
    <location>
        <begin position="103"/>
        <end position="121"/>
    </location>
</feature>
<evidence type="ECO:0000313" key="8">
    <source>
        <dbReference type="EMBL" id="CAF0847014.1"/>
    </source>
</evidence>
<reference evidence="8" key="1">
    <citation type="submission" date="2021-02" db="EMBL/GenBank/DDBJ databases">
        <authorList>
            <person name="Nowell W R."/>
        </authorList>
    </citation>
    <scope>NUCLEOTIDE SEQUENCE</scope>
    <source>
        <strain evidence="8">Ploen Becks lab</strain>
    </source>
</reference>
<dbReference type="InterPro" id="IPR029008">
    <property type="entry name" value="EMC6-like"/>
</dbReference>
<keyword evidence="5 7" id="KW-1133">Transmembrane helix</keyword>
<evidence type="ECO:0000256" key="4">
    <source>
        <dbReference type="ARBA" id="ARBA00022824"/>
    </source>
</evidence>
<comment type="caution">
    <text evidence="8">The sequence shown here is derived from an EMBL/GenBank/DDBJ whole genome shotgun (WGS) entry which is preliminary data.</text>
</comment>
<evidence type="ECO:0000256" key="2">
    <source>
        <dbReference type="ARBA" id="ARBA00009436"/>
    </source>
</evidence>
<evidence type="ECO:0008006" key="10">
    <source>
        <dbReference type="Google" id="ProtNLM"/>
    </source>
</evidence>
<dbReference type="Proteomes" id="UP000663879">
    <property type="component" value="Unassembled WGS sequence"/>
</dbReference>
<organism evidence="8 9">
    <name type="scientific">Brachionus calyciflorus</name>
    <dbReference type="NCBI Taxonomy" id="104777"/>
    <lineage>
        <taxon>Eukaryota</taxon>
        <taxon>Metazoa</taxon>
        <taxon>Spiralia</taxon>
        <taxon>Gnathifera</taxon>
        <taxon>Rotifera</taxon>
        <taxon>Eurotatoria</taxon>
        <taxon>Monogononta</taxon>
        <taxon>Pseudotrocha</taxon>
        <taxon>Ploima</taxon>
        <taxon>Brachionidae</taxon>
        <taxon>Brachionus</taxon>
    </lineage>
</organism>
<dbReference type="GO" id="GO:0097250">
    <property type="term" value="P:mitochondrial respirasome assembly"/>
    <property type="evidence" value="ECO:0007669"/>
    <property type="project" value="InterPro"/>
</dbReference>
<name>A0A813VXY6_9BILA</name>
<dbReference type="EMBL" id="CAJNOC010001232">
    <property type="protein sequence ID" value="CAF0847014.1"/>
    <property type="molecule type" value="Genomic_DNA"/>
</dbReference>
<dbReference type="PANTHER" id="PTHR12906">
    <property type="entry name" value="PROTEIN C20ORF24 RAB5-INTERACTING PROTEIN"/>
    <property type="match status" value="1"/>
</dbReference>
<protein>
    <recommendedName>
        <fullName evidence="10">Rab5-interacting protein</fullName>
    </recommendedName>
</protein>
<evidence type="ECO:0000313" key="9">
    <source>
        <dbReference type="Proteomes" id="UP000663879"/>
    </source>
</evidence>
<comment type="similarity">
    <text evidence="2">Belongs to the EMC6 family.</text>
</comment>
<evidence type="ECO:0000256" key="1">
    <source>
        <dbReference type="ARBA" id="ARBA00004477"/>
    </source>
</evidence>
<comment type="subcellular location">
    <subcellularLocation>
        <location evidence="1">Endoplasmic reticulum membrane</location>
        <topology evidence="1">Multi-pass membrane protein</topology>
    </subcellularLocation>
</comment>
<dbReference type="InterPro" id="IPR010742">
    <property type="entry name" value="RCAF1"/>
</dbReference>
<keyword evidence="4" id="KW-0256">Endoplasmic reticulum</keyword>
<evidence type="ECO:0000256" key="7">
    <source>
        <dbReference type="SAM" id="Phobius"/>
    </source>
</evidence>
<keyword evidence="6 7" id="KW-0472">Membrane</keyword>
<dbReference type="GO" id="GO:0005739">
    <property type="term" value="C:mitochondrion"/>
    <property type="evidence" value="ECO:0007669"/>
    <property type="project" value="GOC"/>
</dbReference>
<dbReference type="Pfam" id="PF07019">
    <property type="entry name" value="EMC6"/>
    <property type="match status" value="1"/>
</dbReference>
<dbReference type="GO" id="GO:0005789">
    <property type="term" value="C:endoplasmic reticulum membrane"/>
    <property type="evidence" value="ECO:0007669"/>
    <property type="project" value="UniProtKB-SubCell"/>
</dbReference>
<evidence type="ECO:0000256" key="3">
    <source>
        <dbReference type="ARBA" id="ARBA00022692"/>
    </source>
</evidence>
<keyword evidence="3 7" id="KW-0812">Transmembrane</keyword>
<dbReference type="PANTHER" id="PTHR12906:SF0">
    <property type="entry name" value="GEL COMPLEX SUBUNIT OPTI"/>
    <property type="match status" value="1"/>
</dbReference>
<proteinExistence type="inferred from homology"/>
<evidence type="ECO:0000256" key="6">
    <source>
        <dbReference type="ARBA" id="ARBA00023136"/>
    </source>
</evidence>
<gene>
    <name evidence="8" type="ORF">OXX778_LOCUS8752</name>
</gene>
<accession>A0A813VXY6</accession>